<dbReference type="AlphaFoldDB" id="A0A4S4MR18"/>
<dbReference type="Pfam" id="PF00171">
    <property type="entry name" value="Aldedh"/>
    <property type="match status" value="1"/>
</dbReference>
<dbReference type="GO" id="GO:0009450">
    <property type="term" value="P:gamma-aminobutyric acid catabolic process"/>
    <property type="evidence" value="ECO:0007669"/>
    <property type="project" value="TreeGrafter"/>
</dbReference>
<name>A0A4S4MR18_9APHY</name>
<dbReference type="SUPFAM" id="SSF53720">
    <property type="entry name" value="ALDH-like"/>
    <property type="match status" value="1"/>
</dbReference>
<keyword evidence="1 3" id="KW-0560">Oxidoreductase</keyword>
<dbReference type="InterPro" id="IPR015590">
    <property type="entry name" value="Aldehyde_DH_dom"/>
</dbReference>
<dbReference type="InterPro" id="IPR016163">
    <property type="entry name" value="Ald_DH_C"/>
</dbReference>
<comment type="similarity">
    <text evidence="3">Belongs to the aldehyde dehydrogenase family.</text>
</comment>
<feature type="active site" evidence="2">
    <location>
        <position position="259"/>
    </location>
</feature>
<gene>
    <name evidence="5" type="ORF">EUX98_g6451</name>
</gene>
<organism evidence="5 6">
    <name type="scientific">Antrodiella citrinella</name>
    <dbReference type="NCBI Taxonomy" id="2447956"/>
    <lineage>
        <taxon>Eukaryota</taxon>
        <taxon>Fungi</taxon>
        <taxon>Dikarya</taxon>
        <taxon>Basidiomycota</taxon>
        <taxon>Agaricomycotina</taxon>
        <taxon>Agaricomycetes</taxon>
        <taxon>Polyporales</taxon>
        <taxon>Steccherinaceae</taxon>
        <taxon>Antrodiella</taxon>
    </lineage>
</organism>
<dbReference type="InterPro" id="IPR016162">
    <property type="entry name" value="Ald_DH_N"/>
</dbReference>
<accession>A0A4S4MR18</accession>
<reference evidence="5 6" key="1">
    <citation type="submission" date="2019-02" db="EMBL/GenBank/DDBJ databases">
        <title>Genome sequencing of the rare red list fungi Antrodiella citrinella (Flaviporus citrinellus).</title>
        <authorList>
            <person name="Buettner E."/>
            <person name="Kellner H."/>
        </authorList>
    </citation>
    <scope>NUCLEOTIDE SEQUENCE [LARGE SCALE GENOMIC DNA]</scope>
    <source>
        <strain evidence="5 6">DSM 108506</strain>
    </source>
</reference>
<dbReference type="InterPro" id="IPR050740">
    <property type="entry name" value="Aldehyde_DH_Superfamily"/>
</dbReference>
<feature type="domain" description="Aldehyde dehydrogenase" evidence="4">
    <location>
        <begin position="22"/>
        <end position="469"/>
    </location>
</feature>
<dbReference type="Gene3D" id="3.40.309.10">
    <property type="entry name" value="Aldehyde Dehydrogenase, Chain A, domain 2"/>
    <property type="match status" value="1"/>
</dbReference>
<dbReference type="InterPro" id="IPR029510">
    <property type="entry name" value="Ald_DH_CS_GLU"/>
</dbReference>
<protein>
    <recommendedName>
        <fullName evidence="4">Aldehyde dehydrogenase domain-containing protein</fullName>
    </recommendedName>
</protein>
<proteinExistence type="inferred from homology"/>
<evidence type="ECO:0000256" key="3">
    <source>
        <dbReference type="RuleBase" id="RU003345"/>
    </source>
</evidence>
<dbReference type="PROSITE" id="PS00687">
    <property type="entry name" value="ALDEHYDE_DEHYDR_GLU"/>
    <property type="match status" value="1"/>
</dbReference>
<sequence>MSESQTVAFTPLLIGGKSKPASNGKTFEVRTPSTNKLVSNAASASAADCKEAVDSAGKAFTSWAKFTPAAKAVIFGKASQLISTPAYAQKIIRLNIEEPGLSEQWGTVIDVGVSQGLLASAADLAYQVKGEILPSNLGNEAYVFKRPMGVIFVMSPWNVPLALTFNSILGPLAAGNTVVMKTSEISPGCQLVAGEILREAGLPDGVFNVVHVAREDVGPRVAEIIAHPLVRKIAFTGSDRIAKILAAEAAKHLKPCVFELGGKSPAVVLDDANVPLAARAIVSGAIVNSGQSCLSTERVIVQKGVAAALIQHIKAVASEIKSGEGEKLGGLFTETSAETVIGMVRTAIESGAELIVGDLKRNGTFVQPHVVLGAKPGDLLWDRETFGPVVTIAIVDTEDEAVDLANATTYSLGASLWTNDVRKAVEVSQRINSGRVLVNQSTVGNEAGFHAAAFGGTSGYGSFDVDSFLHSQLVSIPPAGSAPKFLVVDI</sequence>
<dbReference type="EMBL" id="SGPM01000229">
    <property type="protein sequence ID" value="THH27728.1"/>
    <property type="molecule type" value="Genomic_DNA"/>
</dbReference>
<dbReference type="OrthoDB" id="310895at2759"/>
<dbReference type="Gene3D" id="3.40.605.10">
    <property type="entry name" value="Aldehyde Dehydrogenase, Chain A, domain 1"/>
    <property type="match status" value="1"/>
</dbReference>
<dbReference type="GO" id="GO:0004777">
    <property type="term" value="F:succinate-semialdehyde dehydrogenase (NAD+) activity"/>
    <property type="evidence" value="ECO:0007669"/>
    <property type="project" value="TreeGrafter"/>
</dbReference>
<dbReference type="PANTHER" id="PTHR43353:SF6">
    <property type="entry name" value="CYTOPLASMIC ALDEHYDE DEHYDROGENASE (EUROFUNG)"/>
    <property type="match status" value="1"/>
</dbReference>
<evidence type="ECO:0000256" key="1">
    <source>
        <dbReference type="ARBA" id="ARBA00023002"/>
    </source>
</evidence>
<evidence type="ECO:0000259" key="4">
    <source>
        <dbReference type="Pfam" id="PF00171"/>
    </source>
</evidence>
<keyword evidence="6" id="KW-1185">Reference proteome</keyword>
<dbReference type="InterPro" id="IPR016161">
    <property type="entry name" value="Ald_DH/histidinol_DH"/>
</dbReference>
<comment type="caution">
    <text evidence="5">The sequence shown here is derived from an EMBL/GenBank/DDBJ whole genome shotgun (WGS) entry which is preliminary data.</text>
</comment>
<evidence type="ECO:0000313" key="6">
    <source>
        <dbReference type="Proteomes" id="UP000308730"/>
    </source>
</evidence>
<dbReference type="PANTHER" id="PTHR43353">
    <property type="entry name" value="SUCCINATE-SEMIALDEHYDE DEHYDROGENASE, MITOCHONDRIAL"/>
    <property type="match status" value="1"/>
</dbReference>
<dbReference type="Proteomes" id="UP000308730">
    <property type="component" value="Unassembled WGS sequence"/>
</dbReference>
<evidence type="ECO:0000256" key="2">
    <source>
        <dbReference type="PROSITE-ProRule" id="PRU10007"/>
    </source>
</evidence>
<evidence type="ECO:0000313" key="5">
    <source>
        <dbReference type="EMBL" id="THH27728.1"/>
    </source>
</evidence>